<keyword evidence="4" id="KW-1185">Reference proteome</keyword>
<organism evidence="3 4">
    <name type="scientific">Cynara cardunculus var. scolymus</name>
    <name type="common">Globe artichoke</name>
    <name type="synonym">Cynara scolymus</name>
    <dbReference type="NCBI Taxonomy" id="59895"/>
    <lineage>
        <taxon>Eukaryota</taxon>
        <taxon>Viridiplantae</taxon>
        <taxon>Streptophyta</taxon>
        <taxon>Embryophyta</taxon>
        <taxon>Tracheophyta</taxon>
        <taxon>Spermatophyta</taxon>
        <taxon>Magnoliopsida</taxon>
        <taxon>eudicotyledons</taxon>
        <taxon>Gunneridae</taxon>
        <taxon>Pentapetalae</taxon>
        <taxon>asterids</taxon>
        <taxon>campanulids</taxon>
        <taxon>Asterales</taxon>
        <taxon>Asteraceae</taxon>
        <taxon>Carduoideae</taxon>
        <taxon>Cardueae</taxon>
        <taxon>Carduinae</taxon>
        <taxon>Cynara</taxon>
    </lineage>
</organism>
<dbReference type="Pfam" id="PF13202">
    <property type="entry name" value="EF-hand_5"/>
    <property type="match status" value="1"/>
</dbReference>
<dbReference type="AlphaFoldDB" id="A0A103XYR3"/>
<dbReference type="PROSITE" id="PS50222">
    <property type="entry name" value="EF_HAND_2"/>
    <property type="match status" value="1"/>
</dbReference>
<sequence length="80" mass="9063">MTITEFTNYLAQYDTNHDNCISRDELRQAIRKNGGRFASWKGSRGVKSADTNGNGLIDKHEMPKLVAFAEKELSIRIVAY</sequence>
<dbReference type="Proteomes" id="UP000243975">
    <property type="component" value="Unassembled WGS sequence"/>
</dbReference>
<dbReference type="OMA" id="IDKHEMP"/>
<dbReference type="InterPro" id="IPR011992">
    <property type="entry name" value="EF-hand-dom_pair"/>
</dbReference>
<name>A0A103XYR3_CYNCS</name>
<dbReference type="PROSITE" id="PS00018">
    <property type="entry name" value="EF_HAND_1"/>
    <property type="match status" value="2"/>
</dbReference>
<keyword evidence="1" id="KW-0106">Calcium</keyword>
<proteinExistence type="predicted"/>
<dbReference type="Gene3D" id="1.10.238.10">
    <property type="entry name" value="EF-hand"/>
    <property type="match status" value="1"/>
</dbReference>
<dbReference type="SUPFAM" id="SSF47473">
    <property type="entry name" value="EF-hand"/>
    <property type="match status" value="1"/>
</dbReference>
<dbReference type="InterPro" id="IPR002048">
    <property type="entry name" value="EF_hand_dom"/>
</dbReference>
<gene>
    <name evidence="3" type="ORF">Ccrd_022384</name>
</gene>
<dbReference type="EMBL" id="LEKV01003574">
    <property type="protein sequence ID" value="KVH99383.1"/>
    <property type="molecule type" value="Genomic_DNA"/>
</dbReference>
<dbReference type="Gramene" id="KVH99383">
    <property type="protein sequence ID" value="KVH99383"/>
    <property type="gene ID" value="Ccrd_022384"/>
</dbReference>
<evidence type="ECO:0000313" key="3">
    <source>
        <dbReference type="EMBL" id="KVH99383.1"/>
    </source>
</evidence>
<dbReference type="Pfam" id="PF13405">
    <property type="entry name" value="EF-hand_6"/>
    <property type="match status" value="1"/>
</dbReference>
<protein>
    <submittedName>
        <fullName evidence="3">Calcium-binding EF-hand</fullName>
    </submittedName>
</protein>
<comment type="caution">
    <text evidence="3">The sequence shown here is derived from an EMBL/GenBank/DDBJ whole genome shotgun (WGS) entry which is preliminary data.</text>
</comment>
<feature type="domain" description="EF-hand" evidence="2">
    <location>
        <begin position="1"/>
        <end position="36"/>
    </location>
</feature>
<dbReference type="InterPro" id="IPR018247">
    <property type="entry name" value="EF_Hand_1_Ca_BS"/>
</dbReference>
<accession>A0A103XYR3</accession>
<reference evidence="3 4" key="1">
    <citation type="journal article" date="2016" name="Sci. Rep.">
        <title>The genome sequence of the outbreeding globe artichoke constructed de novo incorporating a phase-aware low-pass sequencing strategy of F1 progeny.</title>
        <authorList>
            <person name="Scaglione D."/>
            <person name="Reyes-Chin-Wo S."/>
            <person name="Acquadro A."/>
            <person name="Froenicke L."/>
            <person name="Portis E."/>
            <person name="Beitel C."/>
            <person name="Tirone M."/>
            <person name="Mauro R."/>
            <person name="Lo Monaco A."/>
            <person name="Mauromicale G."/>
            <person name="Faccioli P."/>
            <person name="Cattivelli L."/>
            <person name="Rieseberg L."/>
            <person name="Michelmore R."/>
            <person name="Lanteri S."/>
        </authorList>
    </citation>
    <scope>NUCLEOTIDE SEQUENCE [LARGE SCALE GENOMIC DNA]</scope>
    <source>
        <strain evidence="3">2C</strain>
    </source>
</reference>
<dbReference type="GO" id="GO:0005509">
    <property type="term" value="F:calcium ion binding"/>
    <property type="evidence" value="ECO:0007669"/>
    <property type="project" value="InterPro"/>
</dbReference>
<evidence type="ECO:0000313" key="4">
    <source>
        <dbReference type="Proteomes" id="UP000243975"/>
    </source>
</evidence>
<evidence type="ECO:0000259" key="2">
    <source>
        <dbReference type="PROSITE" id="PS50222"/>
    </source>
</evidence>
<evidence type="ECO:0000256" key="1">
    <source>
        <dbReference type="ARBA" id="ARBA00022837"/>
    </source>
</evidence>